<dbReference type="Proteomes" id="UP000821845">
    <property type="component" value="Chromosome 7"/>
</dbReference>
<evidence type="ECO:0000313" key="2">
    <source>
        <dbReference type="Proteomes" id="UP000821845"/>
    </source>
</evidence>
<evidence type="ECO:0000313" key="1">
    <source>
        <dbReference type="EMBL" id="KAH6925415.1"/>
    </source>
</evidence>
<protein>
    <submittedName>
        <fullName evidence="1">Uncharacterized protein</fullName>
    </submittedName>
</protein>
<sequence length="74" mass="7949">MKTALAMDAVAKDAGEIACVTSQPSVELEVNKIEAKGGTRNHCGNSNSPLQRQSSQVQHFLCEKKLGAWYAEGD</sequence>
<proteinExistence type="predicted"/>
<comment type="caution">
    <text evidence="1">The sequence shown here is derived from an EMBL/GenBank/DDBJ whole genome shotgun (WGS) entry which is preliminary data.</text>
</comment>
<keyword evidence="2" id="KW-1185">Reference proteome</keyword>
<organism evidence="1 2">
    <name type="scientific">Hyalomma asiaticum</name>
    <name type="common">Tick</name>
    <dbReference type="NCBI Taxonomy" id="266040"/>
    <lineage>
        <taxon>Eukaryota</taxon>
        <taxon>Metazoa</taxon>
        <taxon>Ecdysozoa</taxon>
        <taxon>Arthropoda</taxon>
        <taxon>Chelicerata</taxon>
        <taxon>Arachnida</taxon>
        <taxon>Acari</taxon>
        <taxon>Parasitiformes</taxon>
        <taxon>Ixodida</taxon>
        <taxon>Ixodoidea</taxon>
        <taxon>Ixodidae</taxon>
        <taxon>Hyalomminae</taxon>
        <taxon>Hyalomma</taxon>
    </lineage>
</organism>
<dbReference type="EMBL" id="CM023487">
    <property type="protein sequence ID" value="KAH6925415.1"/>
    <property type="molecule type" value="Genomic_DNA"/>
</dbReference>
<gene>
    <name evidence="1" type="ORF">HPB50_004961</name>
</gene>
<accession>A0ACB7RT96</accession>
<reference evidence="1" key="1">
    <citation type="submission" date="2020-05" db="EMBL/GenBank/DDBJ databases">
        <title>Large-scale comparative analyses of tick genomes elucidate their genetic diversity and vector capacities.</title>
        <authorList>
            <person name="Jia N."/>
            <person name="Wang J."/>
            <person name="Shi W."/>
            <person name="Du L."/>
            <person name="Sun Y."/>
            <person name="Zhan W."/>
            <person name="Jiang J."/>
            <person name="Wang Q."/>
            <person name="Zhang B."/>
            <person name="Ji P."/>
            <person name="Sakyi L.B."/>
            <person name="Cui X."/>
            <person name="Yuan T."/>
            <person name="Jiang B."/>
            <person name="Yang W."/>
            <person name="Lam T.T.-Y."/>
            <person name="Chang Q."/>
            <person name="Ding S."/>
            <person name="Wang X."/>
            <person name="Zhu J."/>
            <person name="Ruan X."/>
            <person name="Zhao L."/>
            <person name="Wei J."/>
            <person name="Que T."/>
            <person name="Du C."/>
            <person name="Cheng J."/>
            <person name="Dai P."/>
            <person name="Han X."/>
            <person name="Huang E."/>
            <person name="Gao Y."/>
            <person name="Liu J."/>
            <person name="Shao H."/>
            <person name="Ye R."/>
            <person name="Li L."/>
            <person name="Wei W."/>
            <person name="Wang X."/>
            <person name="Wang C."/>
            <person name="Yang T."/>
            <person name="Huo Q."/>
            <person name="Li W."/>
            <person name="Guo W."/>
            <person name="Chen H."/>
            <person name="Zhou L."/>
            <person name="Ni X."/>
            <person name="Tian J."/>
            <person name="Zhou Y."/>
            <person name="Sheng Y."/>
            <person name="Liu T."/>
            <person name="Pan Y."/>
            <person name="Xia L."/>
            <person name="Li J."/>
            <person name="Zhao F."/>
            <person name="Cao W."/>
        </authorList>
    </citation>
    <scope>NUCLEOTIDE SEQUENCE</scope>
    <source>
        <strain evidence="1">Hyas-2018</strain>
    </source>
</reference>
<name>A0ACB7RT96_HYAAI</name>